<proteinExistence type="predicted"/>
<evidence type="ECO:0000313" key="2">
    <source>
        <dbReference type="EMBL" id="CAG9611113.1"/>
    </source>
</evidence>
<keyword evidence="1" id="KW-1133">Transmembrane helix</keyword>
<name>A0ABM8Y5Y4_9BACI</name>
<keyword evidence="1" id="KW-0812">Transmembrane</keyword>
<feature type="transmembrane region" description="Helical" evidence="1">
    <location>
        <begin position="54"/>
        <end position="74"/>
    </location>
</feature>
<evidence type="ECO:0000313" key="3">
    <source>
        <dbReference type="Proteomes" id="UP000789423"/>
    </source>
</evidence>
<reference evidence="2 3" key="1">
    <citation type="submission" date="2021-10" db="EMBL/GenBank/DDBJ databases">
        <authorList>
            <person name="Criscuolo A."/>
        </authorList>
    </citation>
    <scope>NUCLEOTIDE SEQUENCE [LARGE SCALE GENOMIC DNA]</scope>
    <source>
        <strain evidence="3">CIP 111899</strain>
    </source>
</reference>
<feature type="transmembrane region" description="Helical" evidence="1">
    <location>
        <begin position="6"/>
        <end position="22"/>
    </location>
</feature>
<dbReference type="InterPro" id="IPR020258">
    <property type="entry name" value="Uncharacterised_YbeF"/>
</dbReference>
<accession>A0ABM8Y5Y4</accession>
<evidence type="ECO:0008006" key="4">
    <source>
        <dbReference type="Google" id="ProtNLM"/>
    </source>
</evidence>
<dbReference type="EMBL" id="CAKJTI010000001">
    <property type="protein sequence ID" value="CAG9611113.1"/>
    <property type="molecule type" value="Genomic_DNA"/>
</dbReference>
<evidence type="ECO:0000256" key="1">
    <source>
        <dbReference type="SAM" id="Phobius"/>
    </source>
</evidence>
<feature type="transmembrane region" description="Helical" evidence="1">
    <location>
        <begin position="29"/>
        <end position="48"/>
    </location>
</feature>
<comment type="caution">
    <text evidence="2">The sequence shown here is derived from an EMBL/GenBank/DDBJ whole genome shotgun (WGS) entry which is preliminary data.</text>
</comment>
<gene>
    <name evidence="2" type="ORF">BACCIP111899_00285</name>
</gene>
<dbReference type="Proteomes" id="UP000789423">
    <property type="component" value="Unassembled WGS sequence"/>
</dbReference>
<dbReference type="Pfam" id="PF10852">
    <property type="entry name" value="DUF2651"/>
    <property type="match status" value="1"/>
</dbReference>
<sequence length="84" mass="9840">MSEFIFVLFVCPLLIFIFSVIGTRITKTYYIMPIITFAIFLIVAVALFNRSFFFWVGMYSIFSFLVSYVTLLFVKRDEAVEGKH</sequence>
<protein>
    <recommendedName>
        <fullName evidence="4">DUF2651 domain-containing protein</fullName>
    </recommendedName>
</protein>
<keyword evidence="3" id="KW-1185">Reference proteome</keyword>
<keyword evidence="1" id="KW-0472">Membrane</keyword>
<dbReference type="RefSeq" id="WP_230573442.1">
    <property type="nucleotide sequence ID" value="NZ_CAKJTI010000001.1"/>
</dbReference>
<organism evidence="2 3">
    <name type="scientific">Bacillus rhizoplanae</name>
    <dbReference type="NCBI Taxonomy" id="2880966"/>
    <lineage>
        <taxon>Bacteria</taxon>
        <taxon>Bacillati</taxon>
        <taxon>Bacillota</taxon>
        <taxon>Bacilli</taxon>
        <taxon>Bacillales</taxon>
        <taxon>Bacillaceae</taxon>
        <taxon>Bacillus</taxon>
    </lineage>
</organism>